<name>A0A316U8D0_9BASI</name>
<feature type="transmembrane region" description="Helical" evidence="3">
    <location>
        <begin position="417"/>
        <end position="444"/>
    </location>
</feature>
<keyword evidence="1" id="KW-0863">Zinc-finger</keyword>
<keyword evidence="3" id="KW-1133">Transmembrane helix</keyword>
<feature type="transmembrane region" description="Helical" evidence="3">
    <location>
        <begin position="206"/>
        <end position="225"/>
    </location>
</feature>
<dbReference type="AlphaFoldDB" id="A0A316U8D0"/>
<accession>A0A316U8D0</accession>
<dbReference type="InterPro" id="IPR051826">
    <property type="entry name" value="E3_ubiquitin-ligase_domain"/>
</dbReference>
<dbReference type="OrthoDB" id="3363176at2759"/>
<dbReference type="PANTHER" id="PTHR22765">
    <property type="entry name" value="RING FINGER AND PROTEASE ASSOCIATED DOMAIN-CONTAINING"/>
    <property type="match status" value="1"/>
</dbReference>
<dbReference type="InterPro" id="IPR001841">
    <property type="entry name" value="Znf_RING"/>
</dbReference>
<sequence>MLPSFVSLDHFRSRVYRSRLALVVLLILLSGSATSPSRSSSAAYVDIAVRPSSGSASPQMPVASDALIQDAATSISGLSKAASWVQQYLPVRIPIAATPAAHPPESVAPVWHPPSPVWKARSWVTTFVEDKVASDTALFKLQGQGQREEEHLQAATRGSPARLSLAILLTPTIFPTLLQLHMLWLVRFTAGEVEGRTGLQHKDLRFWPTIVTLLFLSSSIVTILLPNTTAYLRQFGDRWSSVAMKPLSPPGSLFPALPVLLLEAIPTFLSLAPLLIAVFPASLPLQVRVISPSHASCVLGVVPLWVKAPFLPAERARARAQAARGGRSRRHRDGLGSPFQRSGPTEPEAPPGDSTAFDNSGAAESFRLLQLQQDMVDELERAGRLSPSAIDQVRQAVREQARSYSGKARLQKPKQRVVLPVSYILSVLLMLSSSLSLIICYALIGLRLPTLAPTSATALVDLLALRAELGALVKYWNEERRRVEGLEFIRRRWGISTMTIRPGPGRSETDRLRCLEGGAQCSICFEKIDWINEEEDVARLDCGHELHAPCLVPWLLTQAFCPVCHRALRPGGGDVRPARGVAATMGRETPVSHLEGAGTPT</sequence>
<evidence type="ECO:0000256" key="4">
    <source>
        <dbReference type="SAM" id="SignalP"/>
    </source>
</evidence>
<evidence type="ECO:0000259" key="5">
    <source>
        <dbReference type="PROSITE" id="PS50089"/>
    </source>
</evidence>
<dbReference type="STRING" id="1684307.A0A316U8D0"/>
<keyword evidence="7" id="KW-1185">Reference proteome</keyword>
<gene>
    <name evidence="6" type="ORF">BCV69DRAFT_312360</name>
</gene>
<dbReference type="PANTHER" id="PTHR22765:SF348">
    <property type="entry name" value="OS09G0446275 PROTEIN"/>
    <property type="match status" value="1"/>
</dbReference>
<evidence type="ECO:0000256" key="1">
    <source>
        <dbReference type="PROSITE-ProRule" id="PRU00175"/>
    </source>
</evidence>
<dbReference type="Gene3D" id="3.30.40.10">
    <property type="entry name" value="Zinc/RING finger domain, C3HC4 (zinc finger)"/>
    <property type="match status" value="1"/>
</dbReference>
<dbReference type="Proteomes" id="UP000245942">
    <property type="component" value="Unassembled WGS sequence"/>
</dbReference>
<keyword evidence="3" id="KW-0812">Transmembrane</keyword>
<dbReference type="SUPFAM" id="SSF57850">
    <property type="entry name" value="RING/U-box"/>
    <property type="match status" value="1"/>
</dbReference>
<dbReference type="GO" id="GO:0061630">
    <property type="term" value="F:ubiquitin protein ligase activity"/>
    <property type="evidence" value="ECO:0007669"/>
    <property type="project" value="TreeGrafter"/>
</dbReference>
<dbReference type="Pfam" id="PF13639">
    <property type="entry name" value="zf-RING_2"/>
    <property type="match status" value="1"/>
</dbReference>
<dbReference type="GO" id="GO:0006511">
    <property type="term" value="P:ubiquitin-dependent protein catabolic process"/>
    <property type="evidence" value="ECO:0007669"/>
    <property type="project" value="TreeGrafter"/>
</dbReference>
<feature type="transmembrane region" description="Helical" evidence="3">
    <location>
        <begin position="163"/>
        <end position="186"/>
    </location>
</feature>
<dbReference type="CDD" id="cd16454">
    <property type="entry name" value="RING-H2_PA-TM-RING"/>
    <property type="match status" value="1"/>
</dbReference>
<feature type="region of interest" description="Disordered" evidence="2">
    <location>
        <begin position="321"/>
        <end position="357"/>
    </location>
</feature>
<feature type="domain" description="RING-type" evidence="5">
    <location>
        <begin position="521"/>
        <end position="565"/>
    </location>
</feature>
<organism evidence="6 7">
    <name type="scientific">Pseudomicrostroma glucosiphilum</name>
    <dbReference type="NCBI Taxonomy" id="1684307"/>
    <lineage>
        <taxon>Eukaryota</taxon>
        <taxon>Fungi</taxon>
        <taxon>Dikarya</taxon>
        <taxon>Basidiomycota</taxon>
        <taxon>Ustilaginomycotina</taxon>
        <taxon>Exobasidiomycetes</taxon>
        <taxon>Microstromatales</taxon>
        <taxon>Microstromatales incertae sedis</taxon>
        <taxon>Pseudomicrostroma</taxon>
    </lineage>
</organism>
<evidence type="ECO:0000313" key="6">
    <source>
        <dbReference type="EMBL" id="PWN21098.1"/>
    </source>
</evidence>
<evidence type="ECO:0000256" key="2">
    <source>
        <dbReference type="SAM" id="MobiDB-lite"/>
    </source>
</evidence>
<dbReference type="GeneID" id="37016653"/>
<keyword evidence="1" id="KW-0479">Metal-binding</keyword>
<keyword evidence="4" id="KW-0732">Signal</keyword>
<dbReference type="EMBL" id="KZ819326">
    <property type="protein sequence ID" value="PWN21098.1"/>
    <property type="molecule type" value="Genomic_DNA"/>
</dbReference>
<reference evidence="6 7" key="1">
    <citation type="journal article" date="2018" name="Mol. Biol. Evol.">
        <title>Broad Genomic Sampling Reveals a Smut Pathogenic Ancestry of the Fungal Clade Ustilaginomycotina.</title>
        <authorList>
            <person name="Kijpornyongpan T."/>
            <person name="Mondo S.J."/>
            <person name="Barry K."/>
            <person name="Sandor L."/>
            <person name="Lee J."/>
            <person name="Lipzen A."/>
            <person name="Pangilinan J."/>
            <person name="LaButti K."/>
            <person name="Hainaut M."/>
            <person name="Henrissat B."/>
            <person name="Grigoriev I.V."/>
            <person name="Spatafora J.W."/>
            <person name="Aime M.C."/>
        </authorList>
    </citation>
    <scope>NUCLEOTIDE SEQUENCE [LARGE SCALE GENOMIC DNA]</scope>
    <source>
        <strain evidence="6 7">MCA 4718</strain>
    </source>
</reference>
<dbReference type="SMART" id="SM00184">
    <property type="entry name" value="RING"/>
    <property type="match status" value="1"/>
</dbReference>
<dbReference type="InterPro" id="IPR013083">
    <property type="entry name" value="Znf_RING/FYVE/PHD"/>
</dbReference>
<dbReference type="RefSeq" id="XP_025348258.1">
    <property type="nucleotide sequence ID" value="XM_025494919.1"/>
</dbReference>
<protein>
    <recommendedName>
        <fullName evidence="5">RING-type domain-containing protein</fullName>
    </recommendedName>
</protein>
<feature type="chain" id="PRO_5016258826" description="RING-type domain-containing protein" evidence="4">
    <location>
        <begin position="34"/>
        <end position="601"/>
    </location>
</feature>
<dbReference type="GO" id="GO:0008270">
    <property type="term" value="F:zinc ion binding"/>
    <property type="evidence" value="ECO:0007669"/>
    <property type="project" value="UniProtKB-KW"/>
</dbReference>
<proteinExistence type="predicted"/>
<evidence type="ECO:0000256" key="3">
    <source>
        <dbReference type="SAM" id="Phobius"/>
    </source>
</evidence>
<feature type="signal peptide" evidence="4">
    <location>
        <begin position="1"/>
        <end position="33"/>
    </location>
</feature>
<keyword evidence="3" id="KW-0472">Membrane</keyword>
<keyword evidence="1" id="KW-0862">Zinc</keyword>
<evidence type="ECO:0000313" key="7">
    <source>
        <dbReference type="Proteomes" id="UP000245942"/>
    </source>
</evidence>
<dbReference type="PROSITE" id="PS50089">
    <property type="entry name" value="ZF_RING_2"/>
    <property type="match status" value="1"/>
</dbReference>